<feature type="transmembrane region" description="Helical" evidence="11">
    <location>
        <begin position="45"/>
        <end position="65"/>
    </location>
</feature>
<accession>A0A3A1YB41</accession>
<keyword evidence="7" id="KW-0862">Zinc</keyword>
<dbReference type="NCBIfam" id="TIGR01297">
    <property type="entry name" value="CDF"/>
    <property type="match status" value="1"/>
</dbReference>
<dbReference type="InterPro" id="IPR027469">
    <property type="entry name" value="Cation_efflux_TMD_sf"/>
</dbReference>
<dbReference type="RefSeq" id="WP_119534640.1">
    <property type="nucleotide sequence ID" value="NZ_NRJF01000092.1"/>
</dbReference>
<dbReference type="EMBL" id="NRJF01000092">
    <property type="protein sequence ID" value="RIY35352.1"/>
    <property type="molecule type" value="Genomic_DNA"/>
</dbReference>
<dbReference type="PANTHER" id="PTHR43840:SF41">
    <property type="entry name" value="CATION-EFFLUX PUMP FIEF"/>
    <property type="match status" value="1"/>
</dbReference>
<keyword evidence="15" id="KW-1185">Reference proteome</keyword>
<evidence type="ECO:0000256" key="2">
    <source>
        <dbReference type="ARBA" id="ARBA00010212"/>
    </source>
</evidence>
<dbReference type="InterPro" id="IPR058533">
    <property type="entry name" value="Cation_efflux_TM"/>
</dbReference>
<evidence type="ECO:0000259" key="12">
    <source>
        <dbReference type="Pfam" id="PF01545"/>
    </source>
</evidence>
<dbReference type="InterPro" id="IPR050291">
    <property type="entry name" value="CDF_Transporter"/>
</dbReference>
<feature type="region of interest" description="Disordered" evidence="10">
    <location>
        <begin position="324"/>
        <end position="348"/>
    </location>
</feature>
<evidence type="ECO:0000259" key="13">
    <source>
        <dbReference type="Pfam" id="PF16916"/>
    </source>
</evidence>
<dbReference type="InterPro" id="IPR036837">
    <property type="entry name" value="Cation_efflux_CTD_sf"/>
</dbReference>
<dbReference type="OrthoDB" id="9806522at2"/>
<feature type="transmembrane region" description="Helical" evidence="11">
    <location>
        <begin position="186"/>
        <end position="204"/>
    </location>
</feature>
<organism evidence="14 15">
    <name type="scientific">Psittacicella gerlachiana</name>
    <dbReference type="NCBI Taxonomy" id="2028574"/>
    <lineage>
        <taxon>Bacteria</taxon>
        <taxon>Pseudomonadati</taxon>
        <taxon>Pseudomonadota</taxon>
        <taxon>Gammaproteobacteria</taxon>
        <taxon>Pasteurellales</taxon>
        <taxon>Psittacicellaceae</taxon>
        <taxon>Psittacicella</taxon>
    </lineage>
</organism>
<evidence type="ECO:0000256" key="5">
    <source>
        <dbReference type="ARBA" id="ARBA00022496"/>
    </source>
</evidence>
<dbReference type="Pfam" id="PF01545">
    <property type="entry name" value="Cation_efflux"/>
    <property type="match status" value="1"/>
</dbReference>
<dbReference type="GO" id="GO:0015086">
    <property type="term" value="F:cadmium ion transmembrane transporter activity"/>
    <property type="evidence" value="ECO:0007669"/>
    <property type="project" value="TreeGrafter"/>
</dbReference>
<dbReference type="GO" id="GO:0006882">
    <property type="term" value="P:intracellular zinc ion homeostasis"/>
    <property type="evidence" value="ECO:0007669"/>
    <property type="project" value="TreeGrafter"/>
</dbReference>
<evidence type="ECO:0000256" key="7">
    <source>
        <dbReference type="ARBA" id="ARBA00022906"/>
    </source>
</evidence>
<keyword evidence="8 11" id="KW-1133">Transmembrane helix</keyword>
<keyword evidence="6 11" id="KW-0812">Transmembrane</keyword>
<reference evidence="14 15" key="1">
    <citation type="submission" date="2017-08" db="EMBL/GenBank/DDBJ databases">
        <title>Reclassification of Bisgaard taxon 37 and 44.</title>
        <authorList>
            <person name="Christensen H."/>
        </authorList>
    </citation>
    <scope>NUCLEOTIDE SEQUENCE [LARGE SCALE GENOMIC DNA]</scope>
    <source>
        <strain evidence="14 15">EEAB3T1</strain>
    </source>
</reference>
<protein>
    <submittedName>
        <fullName evidence="14">Uncharacterized protein</fullName>
    </submittedName>
</protein>
<dbReference type="Pfam" id="PF16916">
    <property type="entry name" value="ZT_dimer"/>
    <property type="match status" value="1"/>
</dbReference>
<proteinExistence type="inferred from homology"/>
<keyword evidence="7" id="KW-0864">Zinc transport</keyword>
<dbReference type="AlphaFoldDB" id="A0A3A1YB41"/>
<feature type="domain" description="Cation efflux protein transmembrane" evidence="12">
    <location>
        <begin position="20"/>
        <end position="209"/>
    </location>
</feature>
<comment type="caution">
    <text evidence="14">The sequence shown here is derived from an EMBL/GenBank/DDBJ whole genome shotgun (WGS) entry which is preliminary data.</text>
</comment>
<dbReference type="Gene3D" id="3.30.70.1350">
    <property type="entry name" value="Cation efflux protein, cytoplasmic domain"/>
    <property type="match status" value="1"/>
</dbReference>
<gene>
    <name evidence="14" type="ORF">CKF59_03725</name>
</gene>
<dbReference type="GO" id="GO:0005886">
    <property type="term" value="C:plasma membrane"/>
    <property type="evidence" value="ECO:0007669"/>
    <property type="project" value="UniProtKB-SubCell"/>
</dbReference>
<comment type="similarity">
    <text evidence="2">Belongs to the cation diffusion facilitator (CDF) transporter (TC 2.A.4) family. FieF subfamily.</text>
</comment>
<keyword evidence="7" id="KW-0406">Ion transport</keyword>
<keyword evidence="3" id="KW-0813">Transport</keyword>
<feature type="transmembrane region" description="Helical" evidence="11">
    <location>
        <begin position="120"/>
        <end position="140"/>
    </location>
</feature>
<keyword evidence="4" id="KW-1003">Cell membrane</keyword>
<evidence type="ECO:0000256" key="11">
    <source>
        <dbReference type="SAM" id="Phobius"/>
    </source>
</evidence>
<sequence>MSKITLSPQEYKRIVSKASIAAICTALTLIVIKLTVVIMSNSISLYASLMDSVFDVACSVINLLILRKALKPADADHTFGHGKLEYFGILGQSIFIATLAIMLIVSAVSRFSTPIPIEKTTASVIILIISIIMTAILVTYQQKVIRQTDSEMIKVDQAHYKMDCLMNGSVAIAIIFAHYGYAKVDLVLAIIIGIYMLYSVYEMITTAINGLTDKVLPAEDLQLIELTIQKHPQVLGIHELRTRQAANTKYIQFHLELDNNILLREAHDICDELETTLLAVFPDALITIHPEPKMVAQAEAKGTYQAKTSPDLVDIVQNFAEQDEPEKKKHFWRRRSKNQDSGDQEAEN</sequence>
<evidence type="ECO:0000256" key="10">
    <source>
        <dbReference type="SAM" id="MobiDB-lite"/>
    </source>
</evidence>
<keyword evidence="5" id="KW-0408">Iron</keyword>
<evidence type="ECO:0000313" key="14">
    <source>
        <dbReference type="EMBL" id="RIY35352.1"/>
    </source>
</evidence>
<dbReference type="SUPFAM" id="SSF161111">
    <property type="entry name" value="Cation efflux protein transmembrane domain-like"/>
    <property type="match status" value="1"/>
</dbReference>
<dbReference type="SUPFAM" id="SSF160240">
    <property type="entry name" value="Cation efflux protein cytoplasmic domain-like"/>
    <property type="match status" value="1"/>
</dbReference>
<dbReference type="Gene3D" id="1.20.1510.10">
    <property type="entry name" value="Cation efflux protein transmembrane domain"/>
    <property type="match status" value="1"/>
</dbReference>
<dbReference type="PANTHER" id="PTHR43840">
    <property type="entry name" value="MITOCHONDRIAL METAL TRANSPORTER 1-RELATED"/>
    <property type="match status" value="1"/>
</dbReference>
<feature type="transmembrane region" description="Helical" evidence="11">
    <location>
        <begin position="20"/>
        <end position="39"/>
    </location>
</feature>
<dbReference type="GO" id="GO:0015093">
    <property type="term" value="F:ferrous iron transmembrane transporter activity"/>
    <property type="evidence" value="ECO:0007669"/>
    <property type="project" value="TreeGrafter"/>
</dbReference>
<dbReference type="Proteomes" id="UP000265964">
    <property type="component" value="Unassembled WGS sequence"/>
</dbReference>
<evidence type="ECO:0000256" key="1">
    <source>
        <dbReference type="ARBA" id="ARBA00004651"/>
    </source>
</evidence>
<evidence type="ECO:0000256" key="9">
    <source>
        <dbReference type="ARBA" id="ARBA00023136"/>
    </source>
</evidence>
<evidence type="ECO:0000313" key="15">
    <source>
        <dbReference type="Proteomes" id="UP000265964"/>
    </source>
</evidence>
<feature type="transmembrane region" description="Helical" evidence="11">
    <location>
        <begin position="160"/>
        <end position="180"/>
    </location>
</feature>
<name>A0A3A1YB41_9GAMM</name>
<dbReference type="InterPro" id="IPR027470">
    <property type="entry name" value="Cation_efflux_CTD"/>
</dbReference>
<evidence type="ECO:0000256" key="6">
    <source>
        <dbReference type="ARBA" id="ARBA00022692"/>
    </source>
</evidence>
<evidence type="ECO:0000256" key="8">
    <source>
        <dbReference type="ARBA" id="ARBA00022989"/>
    </source>
</evidence>
<feature type="transmembrane region" description="Helical" evidence="11">
    <location>
        <begin position="86"/>
        <end position="108"/>
    </location>
</feature>
<keyword evidence="9 11" id="KW-0472">Membrane</keyword>
<comment type="subcellular location">
    <subcellularLocation>
        <location evidence="1">Cell membrane</location>
        <topology evidence="1">Multi-pass membrane protein</topology>
    </subcellularLocation>
</comment>
<evidence type="ECO:0000256" key="3">
    <source>
        <dbReference type="ARBA" id="ARBA00022448"/>
    </source>
</evidence>
<keyword evidence="5" id="KW-0410">Iron transport</keyword>
<evidence type="ECO:0000256" key="4">
    <source>
        <dbReference type="ARBA" id="ARBA00022475"/>
    </source>
</evidence>
<dbReference type="GO" id="GO:0015341">
    <property type="term" value="F:zinc efflux antiporter activity"/>
    <property type="evidence" value="ECO:0007669"/>
    <property type="project" value="TreeGrafter"/>
</dbReference>
<dbReference type="InterPro" id="IPR002524">
    <property type="entry name" value="Cation_efflux"/>
</dbReference>
<feature type="domain" description="Cation efflux protein cytoplasmic" evidence="13">
    <location>
        <begin position="216"/>
        <end position="292"/>
    </location>
</feature>
<dbReference type="FunFam" id="3.30.70.1350:FF:000002">
    <property type="entry name" value="Ferrous-iron efflux pump FieF"/>
    <property type="match status" value="1"/>
</dbReference>